<evidence type="ECO:0000313" key="2">
    <source>
        <dbReference type="Proteomes" id="UP001305521"/>
    </source>
</evidence>
<proteinExistence type="predicted"/>
<reference evidence="1 2" key="1">
    <citation type="submission" date="2023-11" db="EMBL/GenBank/DDBJ databases">
        <title>Arctic aerobic anoxygenic photoheterotroph Sediminicoccus rosea KRV36 adapts its photosynthesis to long days of polar summer.</title>
        <authorList>
            <person name="Tomasch J."/>
            <person name="Kopejtka K."/>
            <person name="Bily T."/>
            <person name="Gardiner A.T."/>
            <person name="Gardian Z."/>
            <person name="Shivaramu S."/>
            <person name="Koblizek M."/>
            <person name="Engelhardt F."/>
            <person name="Kaftan D."/>
        </authorList>
    </citation>
    <scope>NUCLEOTIDE SEQUENCE [LARGE SCALE GENOMIC DNA]</scope>
    <source>
        <strain evidence="1 2">R-30</strain>
    </source>
</reference>
<keyword evidence="2" id="KW-1185">Reference proteome</keyword>
<protein>
    <recommendedName>
        <fullName evidence="3">DUF2752 domain-containing protein</fullName>
    </recommendedName>
</protein>
<evidence type="ECO:0000313" key="1">
    <source>
        <dbReference type="EMBL" id="WPB83971.1"/>
    </source>
</evidence>
<evidence type="ECO:0008006" key="3">
    <source>
        <dbReference type="Google" id="ProtNLM"/>
    </source>
</evidence>
<dbReference type="Proteomes" id="UP001305521">
    <property type="component" value="Chromosome"/>
</dbReference>
<accession>A0ABZ0PED9</accession>
<name>A0ABZ0PED9_9PROT</name>
<sequence length="141" mass="14605">MATRGLPTWPHLNECADNLPDPERLLLDAARAWAGPGPAGPVAEAALVLAAAGIEGAALRLDPLLRALPGLQLACPLCPAIHTTEAALLLAIGAVQQGRRSVALGLLHRLAPPLAAYRAMPALILLACALRRGGVTFEPRL</sequence>
<dbReference type="EMBL" id="CP137852">
    <property type="protein sequence ID" value="WPB83971.1"/>
    <property type="molecule type" value="Genomic_DNA"/>
</dbReference>
<dbReference type="RefSeq" id="WP_318647927.1">
    <property type="nucleotide sequence ID" value="NZ_CP137852.1"/>
</dbReference>
<gene>
    <name evidence="1" type="ORF">R9Z33_17930</name>
</gene>
<organism evidence="1 2">
    <name type="scientific">Sediminicoccus rosea</name>
    <dbReference type="NCBI Taxonomy" id="1225128"/>
    <lineage>
        <taxon>Bacteria</taxon>
        <taxon>Pseudomonadati</taxon>
        <taxon>Pseudomonadota</taxon>
        <taxon>Alphaproteobacteria</taxon>
        <taxon>Acetobacterales</taxon>
        <taxon>Roseomonadaceae</taxon>
        <taxon>Sediminicoccus</taxon>
    </lineage>
</organism>